<dbReference type="InterPro" id="IPR017972">
    <property type="entry name" value="Cyt_P450_CS"/>
</dbReference>
<dbReference type="SUPFAM" id="SSF48264">
    <property type="entry name" value="Cytochrome P450"/>
    <property type="match status" value="1"/>
</dbReference>
<evidence type="ECO:0000256" key="6">
    <source>
        <dbReference type="SAM" id="MobiDB-lite"/>
    </source>
</evidence>
<dbReference type="Proteomes" id="UP001596395">
    <property type="component" value="Unassembled WGS sequence"/>
</dbReference>
<evidence type="ECO:0000313" key="8">
    <source>
        <dbReference type="Proteomes" id="UP001596395"/>
    </source>
</evidence>
<keyword evidence="8" id="KW-1185">Reference proteome</keyword>
<dbReference type="InterPro" id="IPR050121">
    <property type="entry name" value="Cytochrome_P450_monoxygenase"/>
</dbReference>
<dbReference type="PANTHER" id="PTHR24305">
    <property type="entry name" value="CYTOCHROME P450"/>
    <property type="match status" value="1"/>
</dbReference>
<reference evidence="7 8" key="1">
    <citation type="journal article" date="2019" name="Int. J. Syst. Evol. Microbiol.">
        <title>The Global Catalogue of Microorganisms (GCM) 10K type strain sequencing project: providing services to taxonomists for standard genome sequencing and annotation.</title>
        <authorList>
            <consortium name="The Broad Institute Genomics Platform"/>
            <consortium name="The Broad Institute Genome Sequencing Center for Infectious Disease"/>
            <person name="Wu L."/>
            <person name="Ma J."/>
        </authorList>
    </citation>
    <scope>NUCLEOTIDE SEQUENCE [LARGE SCALE GENOMIC DNA]</scope>
    <source>
        <strain evidence="7 8">GX26</strain>
    </source>
</reference>
<dbReference type="InterPro" id="IPR001128">
    <property type="entry name" value="Cyt_P450"/>
</dbReference>
<feature type="compositionally biased region" description="Acidic residues" evidence="6">
    <location>
        <begin position="252"/>
        <end position="270"/>
    </location>
</feature>
<keyword evidence="5" id="KW-0503">Monooxygenase</keyword>
<sequence length="517" mass="55462">MSDTANATADDRGDASTTTAAGDGERAGDAVAGAPRPPHVDGLPFVGCTLGFARDALDFGGRILERGDVVSYDAFGEHFVAVADPDAIEDVLVSRSDAFRKGDFETDFGEIIAADGLAFTEGEQWRRQRMALQGSFTPAKVQGFADDIVDRANAMADDWAATDGEIALRDANSRFALDVLARTLLDVDLDGDRGDVVATAADAISDYASPAAMAVPDWIPLPVDRRYRESMDALDALVDDVVADRRARVEGAADDTDEGAGGDGDGDDGYGEDLLGTMLRGIDDADADAAGGADAGVREDELRDQLVTFLFAGHETTATALTYAVWLVAGHPEVRERLDGELDAVLDGDDPSFADVPRLPYTEAVVEEALRLYPPVVAVYREPTTPTTVGGYRVDPGDALQLSIYQVHRDDRWWDAPTEFRPERFLTADDVADAADERGLDADAAAFGRDDRPEYAFLPFGGGPRHCIGMRFARLELRLALATLANRLEFAQVGGFDPTVKIALDPGDVRIRARDAR</sequence>
<name>A0ABD5VBL7_9EURY</name>
<feature type="region of interest" description="Disordered" evidence="6">
    <location>
        <begin position="249"/>
        <end position="270"/>
    </location>
</feature>
<keyword evidence="5" id="KW-0349">Heme</keyword>
<dbReference type="PROSITE" id="PS00086">
    <property type="entry name" value="CYTOCHROME_P450"/>
    <property type="match status" value="1"/>
</dbReference>
<keyword evidence="4 5" id="KW-0408">Iron</keyword>
<dbReference type="Gene3D" id="1.10.630.10">
    <property type="entry name" value="Cytochrome P450"/>
    <property type="match status" value="1"/>
</dbReference>
<dbReference type="Pfam" id="PF00067">
    <property type="entry name" value="p450"/>
    <property type="match status" value="1"/>
</dbReference>
<dbReference type="PANTHER" id="PTHR24305:SF166">
    <property type="entry name" value="CYTOCHROME P450 12A4, MITOCHONDRIAL-RELATED"/>
    <property type="match status" value="1"/>
</dbReference>
<proteinExistence type="inferred from homology"/>
<dbReference type="InterPro" id="IPR002403">
    <property type="entry name" value="Cyt_P450_E_grp-IV"/>
</dbReference>
<dbReference type="AlphaFoldDB" id="A0ABD5VBL7"/>
<evidence type="ECO:0000256" key="3">
    <source>
        <dbReference type="ARBA" id="ARBA00022723"/>
    </source>
</evidence>
<organism evidence="7 8">
    <name type="scientific">Halorubellus litoreus</name>
    <dbReference type="NCBI Taxonomy" id="755308"/>
    <lineage>
        <taxon>Archaea</taxon>
        <taxon>Methanobacteriati</taxon>
        <taxon>Methanobacteriota</taxon>
        <taxon>Stenosarchaea group</taxon>
        <taxon>Halobacteria</taxon>
        <taxon>Halobacteriales</taxon>
        <taxon>Halorubellaceae</taxon>
        <taxon>Halorubellus</taxon>
    </lineage>
</organism>
<dbReference type="EMBL" id="JBHSXN010000002">
    <property type="protein sequence ID" value="MFC6952834.1"/>
    <property type="molecule type" value="Genomic_DNA"/>
</dbReference>
<evidence type="ECO:0000313" key="7">
    <source>
        <dbReference type="EMBL" id="MFC6952834.1"/>
    </source>
</evidence>
<gene>
    <name evidence="7" type="ORF">ACFQGB_08140</name>
</gene>
<keyword evidence="3 5" id="KW-0479">Metal-binding</keyword>
<evidence type="ECO:0000256" key="4">
    <source>
        <dbReference type="ARBA" id="ARBA00023004"/>
    </source>
</evidence>
<comment type="cofactor">
    <cofactor evidence="1">
        <name>heme</name>
        <dbReference type="ChEBI" id="CHEBI:30413"/>
    </cofactor>
</comment>
<dbReference type="GO" id="GO:0046872">
    <property type="term" value="F:metal ion binding"/>
    <property type="evidence" value="ECO:0007669"/>
    <property type="project" value="UniProtKB-KW"/>
</dbReference>
<protein>
    <submittedName>
        <fullName evidence="7">Cytochrome P450</fullName>
    </submittedName>
</protein>
<evidence type="ECO:0000256" key="5">
    <source>
        <dbReference type="RuleBase" id="RU000461"/>
    </source>
</evidence>
<dbReference type="GO" id="GO:0004497">
    <property type="term" value="F:monooxygenase activity"/>
    <property type="evidence" value="ECO:0007669"/>
    <property type="project" value="UniProtKB-KW"/>
</dbReference>
<dbReference type="PRINTS" id="PR00465">
    <property type="entry name" value="EP450IV"/>
</dbReference>
<dbReference type="InterPro" id="IPR036396">
    <property type="entry name" value="Cyt_P450_sf"/>
</dbReference>
<evidence type="ECO:0000256" key="1">
    <source>
        <dbReference type="ARBA" id="ARBA00001971"/>
    </source>
</evidence>
<comment type="similarity">
    <text evidence="2 5">Belongs to the cytochrome P450 family.</text>
</comment>
<evidence type="ECO:0000256" key="2">
    <source>
        <dbReference type="ARBA" id="ARBA00010617"/>
    </source>
</evidence>
<comment type="caution">
    <text evidence="7">The sequence shown here is derived from an EMBL/GenBank/DDBJ whole genome shotgun (WGS) entry which is preliminary data.</text>
</comment>
<dbReference type="RefSeq" id="WP_336349817.1">
    <property type="nucleotide sequence ID" value="NZ_JAZAQL010000002.1"/>
</dbReference>
<dbReference type="PRINTS" id="PR00385">
    <property type="entry name" value="P450"/>
</dbReference>
<accession>A0ABD5VBL7</accession>
<feature type="region of interest" description="Disordered" evidence="6">
    <location>
        <begin position="1"/>
        <end position="36"/>
    </location>
</feature>
<keyword evidence="5" id="KW-0560">Oxidoreductase</keyword>